<comment type="caution">
    <text evidence="2">The sequence shown here is derived from an EMBL/GenBank/DDBJ whole genome shotgun (WGS) entry which is preliminary data.</text>
</comment>
<feature type="compositionally biased region" description="Polar residues" evidence="1">
    <location>
        <begin position="1"/>
        <end position="17"/>
    </location>
</feature>
<name>A0A0L1JCA1_ASPN3</name>
<reference evidence="2" key="1">
    <citation type="submission" date="2014-06" db="EMBL/GenBank/DDBJ databases">
        <title>The Genome of the Aflatoxigenic Filamentous Fungus Aspergillus nomius.</title>
        <authorList>
            <person name="Moore M.G."/>
            <person name="Shannon B.M."/>
            <person name="Brian M.M."/>
        </authorList>
    </citation>
    <scope>NUCLEOTIDE SEQUENCE [LARGE SCALE GENOMIC DNA]</scope>
    <source>
        <strain evidence="2">NRRL 13137</strain>
    </source>
</reference>
<organism evidence="2 3">
    <name type="scientific">Aspergillus nomiae NRRL (strain ATCC 15546 / NRRL 13137 / CBS 260.88 / M93)</name>
    <dbReference type="NCBI Taxonomy" id="1509407"/>
    <lineage>
        <taxon>Eukaryota</taxon>
        <taxon>Fungi</taxon>
        <taxon>Dikarya</taxon>
        <taxon>Ascomycota</taxon>
        <taxon>Pezizomycotina</taxon>
        <taxon>Eurotiomycetes</taxon>
        <taxon>Eurotiomycetidae</taxon>
        <taxon>Eurotiales</taxon>
        <taxon>Aspergillaceae</taxon>
        <taxon>Aspergillus</taxon>
        <taxon>Aspergillus subgen. Circumdati</taxon>
    </lineage>
</organism>
<feature type="compositionally biased region" description="Polar residues" evidence="1">
    <location>
        <begin position="30"/>
        <end position="40"/>
    </location>
</feature>
<accession>A0A0L1JCA1</accession>
<evidence type="ECO:0000313" key="3">
    <source>
        <dbReference type="Proteomes" id="UP000037505"/>
    </source>
</evidence>
<evidence type="ECO:0000313" key="2">
    <source>
        <dbReference type="EMBL" id="KNG89357.1"/>
    </source>
</evidence>
<dbReference type="AlphaFoldDB" id="A0A0L1JCA1"/>
<evidence type="ECO:0000256" key="1">
    <source>
        <dbReference type="SAM" id="MobiDB-lite"/>
    </source>
</evidence>
<proteinExistence type="predicted"/>
<gene>
    <name evidence="2" type="ORF">ANOM_002661</name>
</gene>
<feature type="compositionally biased region" description="Basic residues" evidence="1">
    <location>
        <begin position="18"/>
        <end position="29"/>
    </location>
</feature>
<dbReference type="Proteomes" id="UP000037505">
    <property type="component" value="Unassembled WGS sequence"/>
</dbReference>
<dbReference type="EMBL" id="JNOM01000033">
    <property type="protein sequence ID" value="KNG89357.1"/>
    <property type="molecule type" value="Genomic_DNA"/>
</dbReference>
<protein>
    <recommendedName>
        <fullName evidence="4">F-box domain-containing protein</fullName>
    </recommendedName>
</protein>
<feature type="region of interest" description="Disordered" evidence="1">
    <location>
        <begin position="1"/>
        <end position="53"/>
    </location>
</feature>
<sequence>MARTRSQQAQSATCRNKTSQRKRSLRHHNSASLQGSNLQGNEKIKRRAAKRTKPSYLERSRFEVERDPNRALRLFALPREIFDKIINHLPRDAEACFTLTCKEALHLLGTASWASFRGRARLYGLQYGSYGSLVELLQRDVPESEYCPRCETLHPPLKLPRDHRETKWTKHCMGQLASIDYWPQTPSGGYSLVWEHILEAFKSQPVSSDARAPISLFDGDFTFTQGLVNYRLCSSAQWVDRNLILTQEHRVRKSHSQTRTLQAADITSLPFRVCAHLSTTNAPPPKNCRSRKTVPNSSLLTMAIATAFPPRLRQGVQQSSISPDPAGAEIKDDFTWRCKSCTTKFAVRYEECNGGEIIVTAWHCFGKELWKAQQFWTYLVRREGPTLGRAKRNSEYWSVSRSLPDFKIPEDI</sequence>
<dbReference type="GeneID" id="26804465"/>
<feature type="compositionally biased region" description="Basic residues" evidence="1">
    <location>
        <begin position="44"/>
        <end position="53"/>
    </location>
</feature>
<keyword evidence="3" id="KW-1185">Reference proteome</keyword>
<dbReference type="OrthoDB" id="3766406at2759"/>
<evidence type="ECO:0008006" key="4">
    <source>
        <dbReference type="Google" id="ProtNLM"/>
    </source>
</evidence>
<dbReference type="RefSeq" id="XP_015410280.1">
    <property type="nucleotide sequence ID" value="XM_015547918.1"/>
</dbReference>